<dbReference type="STRING" id="244447.ENSCSEP00000023876"/>
<evidence type="ECO:0000256" key="1">
    <source>
        <dbReference type="ARBA" id="ARBA00022468"/>
    </source>
</evidence>
<keyword evidence="1" id="KW-0343">GTPase activation</keyword>
<feature type="domain" description="Rho-GAP" evidence="4">
    <location>
        <begin position="259"/>
        <end position="458"/>
    </location>
</feature>
<feature type="coiled-coil region" evidence="2">
    <location>
        <begin position="43"/>
        <end position="73"/>
    </location>
</feature>
<reference evidence="5 6" key="1">
    <citation type="journal article" date="2014" name="Nat. Genet.">
        <title>Whole-genome sequence of a flatfish provides insights into ZW sex chromosome evolution and adaptation to a benthic lifestyle.</title>
        <authorList>
            <person name="Chen S."/>
            <person name="Zhang G."/>
            <person name="Shao C."/>
            <person name="Huang Q."/>
            <person name="Liu G."/>
            <person name="Zhang P."/>
            <person name="Song W."/>
            <person name="An N."/>
            <person name="Chalopin D."/>
            <person name="Volff J.N."/>
            <person name="Hong Y."/>
            <person name="Li Q."/>
            <person name="Sha Z."/>
            <person name="Zhou H."/>
            <person name="Xie M."/>
            <person name="Yu Q."/>
            <person name="Liu Y."/>
            <person name="Xiang H."/>
            <person name="Wang N."/>
            <person name="Wu K."/>
            <person name="Yang C."/>
            <person name="Zhou Q."/>
            <person name="Liao X."/>
            <person name="Yang L."/>
            <person name="Hu Q."/>
            <person name="Zhang J."/>
            <person name="Meng L."/>
            <person name="Jin L."/>
            <person name="Tian Y."/>
            <person name="Lian J."/>
            <person name="Yang J."/>
            <person name="Miao G."/>
            <person name="Liu S."/>
            <person name="Liang Z."/>
            <person name="Yan F."/>
            <person name="Li Y."/>
            <person name="Sun B."/>
            <person name="Zhang H."/>
            <person name="Zhang J."/>
            <person name="Zhu Y."/>
            <person name="Du M."/>
            <person name="Zhao Y."/>
            <person name="Schartl M."/>
            <person name="Tang Q."/>
            <person name="Wang J."/>
        </authorList>
    </citation>
    <scope>NUCLEOTIDE SEQUENCE</scope>
</reference>
<accession>A0A3P8WE00</accession>
<dbReference type="GeneTree" id="ENSGT00940000158929"/>
<dbReference type="GO" id="GO:0005737">
    <property type="term" value="C:cytoplasm"/>
    <property type="evidence" value="ECO:0007669"/>
    <property type="project" value="TreeGrafter"/>
</dbReference>
<sequence length="580" mass="65654">TRQLHLHPYKMLSSTTTTTVPISLNTPRDPSLTVTPTSHHVAMQTYWTEVESIEEEREEEEEESKSVDEVDMEEAWLMGAGLSSLVTGSFEEDTSLTAEALLSTLTRQQAATVKNRLDNYNETLRKKNRQPVKDVRDIFTQVRENADSVALSPLPPHTQPPPVTQSRQADWLVRDSSYSDGVDEHKQGGACWDCLHSQGDDNSDVPGLTCTDDLSSCDLTQLSFISHIELSTFLFALGIQSKETRQPRHRSQDTGVFGVPLKVLLENDRKKFPGVKVPVVFQKLLCIVEQTGLQTEGILRVPGSAARVKHLRKEIDRTCGTVDWSTVTHVEAAALLKLFIRELPTHLLTHSHLGSYQAVLRISSVVHQVQALQLLTLLLPEENRQMLRALLLFLRQVVSHQDHNRMSLWNVSLVMAPNLFTCCHRHKQKAARQLEEMEDAVGGAQLVRLMITHQELLWTVPKFLLSQVRQVNQVSGQKQFGLSKAKRRLLRRKNDKNHRDQLCEGVIRVHAPLHTKVSTAIQLDGQTKARDVTAHFQCENSPVQYLYEVGGNICERRLHPDCVLLEVHRVNPHCDWLIKP</sequence>
<feature type="region of interest" description="Disordered" evidence="3">
    <location>
        <begin position="146"/>
        <end position="169"/>
    </location>
</feature>
<dbReference type="GO" id="GO:0007165">
    <property type="term" value="P:signal transduction"/>
    <property type="evidence" value="ECO:0007669"/>
    <property type="project" value="InterPro"/>
</dbReference>
<evidence type="ECO:0000313" key="6">
    <source>
        <dbReference type="Proteomes" id="UP000265120"/>
    </source>
</evidence>
<dbReference type="PANTHER" id="PTHR14963">
    <property type="entry name" value="RHO GTPASE ACTIVATING PROTEIN 18,19-RELATED"/>
    <property type="match status" value="1"/>
</dbReference>
<name>A0A3P8WE00_CYNSE</name>
<dbReference type="InterPro" id="IPR008936">
    <property type="entry name" value="Rho_GTPase_activation_prot"/>
</dbReference>
<dbReference type="AlphaFoldDB" id="A0A3P8WE00"/>
<reference evidence="5" key="3">
    <citation type="submission" date="2025-09" db="UniProtKB">
        <authorList>
            <consortium name="Ensembl"/>
        </authorList>
    </citation>
    <scope>IDENTIFICATION</scope>
</reference>
<dbReference type="InterPro" id="IPR000198">
    <property type="entry name" value="RhoGAP_dom"/>
</dbReference>
<dbReference type="Proteomes" id="UP000265120">
    <property type="component" value="Chromosome 1"/>
</dbReference>
<dbReference type="InterPro" id="IPR057323">
    <property type="entry name" value="RHG40/28/18_ubiquitin"/>
</dbReference>
<evidence type="ECO:0000256" key="3">
    <source>
        <dbReference type="SAM" id="MobiDB-lite"/>
    </source>
</evidence>
<dbReference type="Ensembl" id="ENSCSET00000024196.1">
    <property type="protein sequence ID" value="ENSCSEP00000023876.1"/>
    <property type="gene ID" value="ENSCSEG00000015203.1"/>
</dbReference>
<evidence type="ECO:0000313" key="5">
    <source>
        <dbReference type="Ensembl" id="ENSCSEP00000023876.1"/>
    </source>
</evidence>
<organism evidence="5 6">
    <name type="scientific">Cynoglossus semilaevis</name>
    <name type="common">Tongue sole</name>
    <dbReference type="NCBI Taxonomy" id="244447"/>
    <lineage>
        <taxon>Eukaryota</taxon>
        <taxon>Metazoa</taxon>
        <taxon>Chordata</taxon>
        <taxon>Craniata</taxon>
        <taxon>Vertebrata</taxon>
        <taxon>Euteleostomi</taxon>
        <taxon>Actinopterygii</taxon>
        <taxon>Neopterygii</taxon>
        <taxon>Teleostei</taxon>
        <taxon>Neoteleostei</taxon>
        <taxon>Acanthomorphata</taxon>
        <taxon>Carangaria</taxon>
        <taxon>Pleuronectiformes</taxon>
        <taxon>Pleuronectoidei</taxon>
        <taxon>Cynoglossidae</taxon>
        <taxon>Cynoglossinae</taxon>
        <taxon>Cynoglossus</taxon>
    </lineage>
</organism>
<evidence type="ECO:0000256" key="2">
    <source>
        <dbReference type="SAM" id="Coils"/>
    </source>
</evidence>
<feature type="compositionally biased region" description="Pro residues" evidence="3">
    <location>
        <begin position="153"/>
        <end position="163"/>
    </location>
</feature>
<dbReference type="GO" id="GO:0051056">
    <property type="term" value="P:regulation of small GTPase mediated signal transduction"/>
    <property type="evidence" value="ECO:0007669"/>
    <property type="project" value="TreeGrafter"/>
</dbReference>
<dbReference type="GO" id="GO:0030833">
    <property type="term" value="P:regulation of actin filament polymerization"/>
    <property type="evidence" value="ECO:0007669"/>
    <property type="project" value="TreeGrafter"/>
</dbReference>
<dbReference type="InParanoid" id="A0A3P8WE00"/>
<keyword evidence="2" id="KW-0175">Coiled coil</keyword>
<reference evidence="5" key="2">
    <citation type="submission" date="2025-08" db="UniProtKB">
        <authorList>
            <consortium name="Ensembl"/>
        </authorList>
    </citation>
    <scope>IDENTIFICATION</scope>
</reference>
<protein>
    <submittedName>
        <fullName evidence="5">Rho GTPase-activating protein 28</fullName>
    </submittedName>
</protein>
<dbReference type="Pfam" id="PF25442">
    <property type="entry name" value="Ubiquitin_RHG40_C"/>
    <property type="match status" value="1"/>
</dbReference>
<dbReference type="SUPFAM" id="SSF48350">
    <property type="entry name" value="GTPase activation domain, GAP"/>
    <property type="match status" value="1"/>
</dbReference>
<dbReference type="Pfam" id="PF00620">
    <property type="entry name" value="RhoGAP"/>
    <property type="match status" value="1"/>
</dbReference>
<dbReference type="OMA" id="WVIKPQA"/>
<dbReference type="FunFam" id="1.10.555.10:FF:000118">
    <property type="entry name" value="Rho GTPase activating protein 28"/>
    <property type="match status" value="1"/>
</dbReference>
<dbReference type="GO" id="GO:0005096">
    <property type="term" value="F:GTPase activator activity"/>
    <property type="evidence" value="ECO:0007669"/>
    <property type="project" value="UniProtKB-KW"/>
</dbReference>
<evidence type="ECO:0000259" key="4">
    <source>
        <dbReference type="PROSITE" id="PS50238"/>
    </source>
</evidence>
<keyword evidence="6" id="KW-1185">Reference proteome</keyword>
<dbReference type="GO" id="GO:0051497">
    <property type="term" value="P:negative regulation of stress fiber assembly"/>
    <property type="evidence" value="ECO:0007669"/>
    <property type="project" value="TreeGrafter"/>
</dbReference>
<dbReference type="Gene3D" id="1.10.555.10">
    <property type="entry name" value="Rho GTPase activation protein"/>
    <property type="match status" value="1"/>
</dbReference>
<dbReference type="PANTHER" id="PTHR14963:SF5">
    <property type="entry name" value="RHO GTPASE-ACTIVATING PROTEIN 28"/>
    <property type="match status" value="1"/>
</dbReference>
<proteinExistence type="predicted"/>
<dbReference type="SMART" id="SM00324">
    <property type="entry name" value="RhoGAP"/>
    <property type="match status" value="1"/>
</dbReference>
<dbReference type="PROSITE" id="PS50238">
    <property type="entry name" value="RHOGAP"/>
    <property type="match status" value="1"/>
</dbReference>